<accession>A0A485PLG3</accession>
<dbReference type="InterPro" id="IPR001487">
    <property type="entry name" value="Bromodomain"/>
</dbReference>
<dbReference type="PROSITE" id="PS50014">
    <property type="entry name" value="BROMODOMAIN_2"/>
    <property type="match status" value="1"/>
</dbReference>
<evidence type="ECO:0000256" key="4">
    <source>
        <dbReference type="ARBA" id="ARBA00023117"/>
    </source>
</evidence>
<keyword evidence="1" id="KW-0479">Metal-binding</keyword>
<dbReference type="PANTHER" id="PTHR46453">
    <property type="entry name" value="PROTEIN KINASE C-BINDING PROTEIN 1"/>
    <property type="match status" value="1"/>
</dbReference>
<keyword evidence="4 5" id="KW-0103">Bromodomain</keyword>
<sequence length="73" mass="8393">MTVLSIQHSPYLLTFAIQKMRQPRTDAFQKPVPLEQHLDYVKSIFHPMDLCTLAKNAKNKMYGRTAAFLAKAK</sequence>
<dbReference type="GO" id="GO:0005634">
    <property type="term" value="C:nucleus"/>
    <property type="evidence" value="ECO:0007669"/>
    <property type="project" value="TreeGrafter"/>
</dbReference>
<dbReference type="SUPFAM" id="SSF47370">
    <property type="entry name" value="Bromodomain"/>
    <property type="match status" value="1"/>
</dbReference>
<keyword evidence="2" id="KW-0863">Zinc-finger</keyword>
<evidence type="ECO:0000256" key="1">
    <source>
        <dbReference type="ARBA" id="ARBA00022723"/>
    </source>
</evidence>
<feature type="domain" description="Bromo" evidence="6">
    <location>
        <begin position="20"/>
        <end position="73"/>
    </location>
</feature>
<dbReference type="GO" id="GO:0003714">
    <property type="term" value="F:transcription corepressor activity"/>
    <property type="evidence" value="ECO:0007669"/>
    <property type="project" value="TreeGrafter"/>
</dbReference>
<evidence type="ECO:0000259" key="6">
    <source>
        <dbReference type="PROSITE" id="PS50014"/>
    </source>
</evidence>
<keyword evidence="8" id="KW-1185">Reference proteome</keyword>
<dbReference type="Pfam" id="PF00439">
    <property type="entry name" value="Bromodomain"/>
    <property type="match status" value="1"/>
</dbReference>
<proteinExistence type="predicted"/>
<evidence type="ECO:0000313" key="7">
    <source>
        <dbReference type="EMBL" id="VFV44556.1"/>
    </source>
</evidence>
<dbReference type="PANTHER" id="PTHR46453:SF3">
    <property type="entry name" value="MYND-TYPE ZINC FINGER-CONTAINING CHROMATIN READER ZMYND8"/>
    <property type="match status" value="1"/>
</dbReference>
<evidence type="ECO:0000256" key="2">
    <source>
        <dbReference type="ARBA" id="ARBA00022771"/>
    </source>
</evidence>
<protein>
    <submittedName>
        <fullName evidence="7">Kiaa1125 protein</fullName>
    </submittedName>
</protein>
<organism evidence="7 8">
    <name type="scientific">Lynx pardinus</name>
    <name type="common">Iberian lynx</name>
    <name type="synonym">Felis pardina</name>
    <dbReference type="NCBI Taxonomy" id="191816"/>
    <lineage>
        <taxon>Eukaryota</taxon>
        <taxon>Metazoa</taxon>
        <taxon>Chordata</taxon>
        <taxon>Craniata</taxon>
        <taxon>Vertebrata</taxon>
        <taxon>Euteleostomi</taxon>
        <taxon>Mammalia</taxon>
        <taxon>Eutheria</taxon>
        <taxon>Laurasiatheria</taxon>
        <taxon>Carnivora</taxon>
        <taxon>Feliformia</taxon>
        <taxon>Felidae</taxon>
        <taxon>Felinae</taxon>
        <taxon>Lynx</taxon>
    </lineage>
</organism>
<dbReference type="GO" id="GO:0005737">
    <property type="term" value="C:cytoplasm"/>
    <property type="evidence" value="ECO:0007669"/>
    <property type="project" value="TreeGrafter"/>
</dbReference>
<keyword evidence="3" id="KW-0862">Zinc</keyword>
<evidence type="ECO:0000313" key="8">
    <source>
        <dbReference type="Proteomes" id="UP000386466"/>
    </source>
</evidence>
<dbReference type="Gene3D" id="1.20.920.10">
    <property type="entry name" value="Bromodomain-like"/>
    <property type="match status" value="1"/>
</dbReference>
<reference evidence="7 8" key="1">
    <citation type="submission" date="2019-01" db="EMBL/GenBank/DDBJ databases">
        <authorList>
            <person name="Alioto T."/>
            <person name="Alioto T."/>
        </authorList>
    </citation>
    <scope>NUCLEOTIDE SEQUENCE [LARGE SCALE GENOMIC DNA]</scope>
</reference>
<evidence type="ECO:0000256" key="3">
    <source>
        <dbReference type="ARBA" id="ARBA00022833"/>
    </source>
</evidence>
<dbReference type="EMBL" id="CAAGRJ010035896">
    <property type="protein sequence ID" value="VFV44556.1"/>
    <property type="molecule type" value="Genomic_DNA"/>
</dbReference>
<gene>
    <name evidence="7" type="ORF">LYPA_23C019479</name>
</gene>
<dbReference type="GO" id="GO:0008270">
    <property type="term" value="F:zinc ion binding"/>
    <property type="evidence" value="ECO:0007669"/>
    <property type="project" value="UniProtKB-KW"/>
</dbReference>
<dbReference type="InterPro" id="IPR036427">
    <property type="entry name" value="Bromodomain-like_sf"/>
</dbReference>
<dbReference type="AlphaFoldDB" id="A0A485PLG3"/>
<name>A0A485PLG3_LYNPA</name>
<dbReference type="Proteomes" id="UP000386466">
    <property type="component" value="Unassembled WGS sequence"/>
</dbReference>
<evidence type="ECO:0000256" key="5">
    <source>
        <dbReference type="PROSITE-ProRule" id="PRU00035"/>
    </source>
</evidence>